<evidence type="ECO:0000313" key="6">
    <source>
        <dbReference type="Proteomes" id="UP000000310"/>
    </source>
</evidence>
<dbReference type="InterPro" id="IPR043425">
    <property type="entry name" value="NusG-like"/>
</dbReference>
<organism evidence="5 6">
    <name type="scientific">Pseudopedobacter saltans (strain ATCC 51119 / DSM 12145 / JCM 21818 / CCUG 39354 / LMG 10337 / NBRC 100064 / NCIMB 13643)</name>
    <name type="common">Pedobacter saltans</name>
    <dbReference type="NCBI Taxonomy" id="762903"/>
    <lineage>
        <taxon>Bacteria</taxon>
        <taxon>Pseudomonadati</taxon>
        <taxon>Bacteroidota</taxon>
        <taxon>Sphingobacteriia</taxon>
        <taxon>Sphingobacteriales</taxon>
        <taxon>Sphingobacteriaceae</taxon>
        <taxon>Pseudopedobacter</taxon>
    </lineage>
</organism>
<dbReference type="Pfam" id="PF02357">
    <property type="entry name" value="NusG"/>
    <property type="match status" value="1"/>
</dbReference>
<dbReference type="InterPro" id="IPR036735">
    <property type="entry name" value="NGN_dom_sf"/>
</dbReference>
<sequence length="180" mass="21109">MPFTNPLPMENLYKRDLSKQWFVIYTRTRWEKKVDTLLKQKGIDSYCPLKKVRSKWADRIKTVELPLFTSYVFVNINYKEELKVRQTHGVINFIYYMGKPAVVRNQEIEEIQDILVKNREIEVSSIRDLNIGDRVLIKNGALFNQEGNIVQVAGKTVLMLLNNLDCAIYTRVPVEDLVKK</sequence>
<dbReference type="NCBIfam" id="NF033644">
    <property type="entry name" value="antiterm_UpxY"/>
    <property type="match status" value="1"/>
</dbReference>
<dbReference type="Proteomes" id="UP000000310">
    <property type="component" value="Chromosome"/>
</dbReference>
<evidence type="ECO:0000259" key="4">
    <source>
        <dbReference type="SMART" id="SM00738"/>
    </source>
</evidence>
<accession>F0S9M9</accession>
<dbReference type="STRING" id="762903.Pedsa_0813"/>
<keyword evidence="3" id="KW-0804">Transcription</keyword>
<dbReference type="GO" id="GO:0006354">
    <property type="term" value="P:DNA-templated transcription elongation"/>
    <property type="evidence" value="ECO:0007669"/>
    <property type="project" value="InterPro"/>
</dbReference>
<evidence type="ECO:0000256" key="3">
    <source>
        <dbReference type="ARBA" id="ARBA00023163"/>
    </source>
</evidence>
<gene>
    <name evidence="5" type="ordered locus">Pedsa_0813</name>
</gene>
<dbReference type="KEGG" id="psn:Pedsa_0813"/>
<feature type="domain" description="NusG-like N-terminal" evidence="4">
    <location>
        <begin position="18"/>
        <end position="118"/>
    </location>
</feature>
<dbReference type="CDD" id="cd09895">
    <property type="entry name" value="NGN_SP_UpxY"/>
    <property type="match status" value="1"/>
</dbReference>
<dbReference type="PANTHER" id="PTHR30265:SF4">
    <property type="entry name" value="KOW MOTIF FAMILY PROTEIN, EXPRESSED"/>
    <property type="match status" value="1"/>
</dbReference>
<proteinExistence type="predicted"/>
<keyword evidence="1" id="KW-0889">Transcription antitermination</keyword>
<dbReference type="PANTHER" id="PTHR30265">
    <property type="entry name" value="RHO-INTERACTING TRANSCRIPTION TERMINATION FACTOR NUSG"/>
    <property type="match status" value="1"/>
</dbReference>
<protein>
    <submittedName>
        <fullName evidence="5">NGN domain-containing protein</fullName>
    </submittedName>
</protein>
<dbReference type="EMBL" id="CP002545">
    <property type="protein sequence ID" value="ADY51385.1"/>
    <property type="molecule type" value="Genomic_DNA"/>
</dbReference>
<name>F0S9M9_PSESL</name>
<dbReference type="GO" id="GO:0031564">
    <property type="term" value="P:transcription antitermination"/>
    <property type="evidence" value="ECO:0007669"/>
    <property type="project" value="UniProtKB-KW"/>
</dbReference>
<evidence type="ECO:0000313" key="5">
    <source>
        <dbReference type="EMBL" id="ADY51385.1"/>
    </source>
</evidence>
<evidence type="ECO:0000256" key="1">
    <source>
        <dbReference type="ARBA" id="ARBA00022814"/>
    </source>
</evidence>
<reference evidence="5 6" key="1">
    <citation type="journal article" date="2011" name="Stand. Genomic Sci.">
        <title>Complete genome sequence of the gliding, heparinolytic Pedobacter saltans type strain (113).</title>
        <authorList>
            <person name="Liolios K."/>
            <person name="Sikorski J."/>
            <person name="Lu M."/>
            <person name="Nolan M."/>
            <person name="Lapidus A."/>
            <person name="Lucas S."/>
            <person name="Hammon N."/>
            <person name="Deshpande S."/>
            <person name="Cheng J.F."/>
            <person name="Tapia R."/>
            <person name="Han C."/>
            <person name="Goodwin L."/>
            <person name="Pitluck S."/>
            <person name="Huntemann M."/>
            <person name="Ivanova N."/>
            <person name="Pagani I."/>
            <person name="Mavromatis K."/>
            <person name="Ovchinikova G."/>
            <person name="Pati A."/>
            <person name="Chen A."/>
            <person name="Palaniappan K."/>
            <person name="Land M."/>
            <person name="Hauser L."/>
            <person name="Brambilla E.M."/>
            <person name="Kotsyurbenko O."/>
            <person name="Rohde M."/>
            <person name="Tindall B.J."/>
            <person name="Abt B."/>
            <person name="Goker M."/>
            <person name="Detter J.C."/>
            <person name="Woyke T."/>
            <person name="Bristow J."/>
            <person name="Eisen J.A."/>
            <person name="Markowitz V."/>
            <person name="Hugenholtz P."/>
            <person name="Klenk H.P."/>
            <person name="Kyrpides N.C."/>
        </authorList>
    </citation>
    <scope>NUCLEOTIDE SEQUENCE [LARGE SCALE GENOMIC DNA]</scope>
    <source>
        <strain evidence="6">ATCC 51119 / DSM 12145 / JCM 21818 / LMG 10337 / NBRC 100064 / NCIMB 13643</strain>
    </source>
</reference>
<dbReference type="HOGENOM" id="CLU_067287_5_1_10"/>
<evidence type="ECO:0000256" key="2">
    <source>
        <dbReference type="ARBA" id="ARBA00023015"/>
    </source>
</evidence>
<dbReference type="Gene3D" id="3.30.70.940">
    <property type="entry name" value="NusG, N-terminal domain"/>
    <property type="match status" value="1"/>
</dbReference>
<dbReference type="AlphaFoldDB" id="F0S9M9"/>
<dbReference type="SUPFAM" id="SSF82679">
    <property type="entry name" value="N-utilization substance G protein NusG, N-terminal domain"/>
    <property type="match status" value="1"/>
</dbReference>
<reference evidence="6" key="2">
    <citation type="submission" date="2011-02" db="EMBL/GenBank/DDBJ databases">
        <title>The complete genome of Pedobacter saltans DSM 12145.</title>
        <authorList>
            <consortium name="US DOE Joint Genome Institute (JGI-PGF)"/>
            <person name="Lucas S."/>
            <person name="Copeland A."/>
            <person name="Lapidus A."/>
            <person name="Bruce D."/>
            <person name="Goodwin L."/>
            <person name="Pitluck S."/>
            <person name="Kyrpides N."/>
            <person name="Mavromatis K."/>
            <person name="Pagani I."/>
            <person name="Ivanova N."/>
            <person name="Ovchinnikova G."/>
            <person name="Lu M."/>
            <person name="Detter J.C."/>
            <person name="Han C."/>
            <person name="Land M."/>
            <person name="Hauser L."/>
            <person name="Markowitz V."/>
            <person name="Cheng J.-F."/>
            <person name="Hugenholtz P."/>
            <person name="Woyke T."/>
            <person name="Wu D."/>
            <person name="Tindall B."/>
            <person name="Pomrenke H.G."/>
            <person name="Brambilla E."/>
            <person name="Klenk H.-P."/>
            <person name="Eisen J.A."/>
        </authorList>
    </citation>
    <scope>NUCLEOTIDE SEQUENCE [LARGE SCALE GENOMIC DNA]</scope>
    <source>
        <strain evidence="6">ATCC 51119 / DSM 12145 / JCM 21818 / LMG 10337 / NBRC 100064 / NCIMB 13643</strain>
    </source>
</reference>
<keyword evidence="2" id="KW-0805">Transcription regulation</keyword>
<dbReference type="InterPro" id="IPR006645">
    <property type="entry name" value="NGN-like_dom"/>
</dbReference>
<keyword evidence="6" id="KW-1185">Reference proteome</keyword>
<dbReference type="eggNOG" id="COG0250">
    <property type="taxonomic scope" value="Bacteria"/>
</dbReference>
<dbReference type="SMART" id="SM00738">
    <property type="entry name" value="NGN"/>
    <property type="match status" value="1"/>
</dbReference>